<dbReference type="SUPFAM" id="SSF47598">
    <property type="entry name" value="Ribbon-helix-helix"/>
    <property type="match status" value="1"/>
</dbReference>
<dbReference type="AlphaFoldDB" id="A0AA41ZAL8"/>
<name>A0AA41ZAL8_9SPHN</name>
<organism evidence="3 4">
    <name type="scientific">Sphingomonas lycopersici</name>
    <dbReference type="NCBI Taxonomy" id="2951807"/>
    <lineage>
        <taxon>Bacteria</taxon>
        <taxon>Pseudomonadati</taxon>
        <taxon>Pseudomonadota</taxon>
        <taxon>Alphaproteobacteria</taxon>
        <taxon>Sphingomonadales</taxon>
        <taxon>Sphingomonadaceae</taxon>
        <taxon>Sphingomonas</taxon>
    </lineage>
</organism>
<dbReference type="Proteomes" id="UP001165565">
    <property type="component" value="Unassembled WGS sequence"/>
</dbReference>
<accession>A0AA41ZAL8</accession>
<keyword evidence="1" id="KW-1277">Toxin-antitoxin system</keyword>
<dbReference type="Gene3D" id="1.20.5.780">
    <property type="entry name" value="Single helix bin"/>
    <property type="match status" value="1"/>
</dbReference>
<evidence type="ECO:0000313" key="3">
    <source>
        <dbReference type="EMBL" id="MCW6536048.1"/>
    </source>
</evidence>
<evidence type="ECO:0000256" key="2">
    <source>
        <dbReference type="ARBA" id="ARBA00049988"/>
    </source>
</evidence>
<dbReference type="InterPro" id="IPR010985">
    <property type="entry name" value="Ribbon_hlx_hlx"/>
</dbReference>
<dbReference type="EMBL" id="JANFAV010000010">
    <property type="protein sequence ID" value="MCW6536048.1"/>
    <property type="molecule type" value="Genomic_DNA"/>
</dbReference>
<dbReference type="Pfam" id="PF08681">
    <property type="entry name" value="TacA1"/>
    <property type="match status" value="1"/>
</dbReference>
<keyword evidence="4" id="KW-1185">Reference proteome</keyword>
<evidence type="ECO:0000313" key="4">
    <source>
        <dbReference type="Proteomes" id="UP001165565"/>
    </source>
</evidence>
<evidence type="ECO:0000256" key="1">
    <source>
        <dbReference type="ARBA" id="ARBA00022649"/>
    </source>
</evidence>
<comment type="caution">
    <text evidence="3">The sequence shown here is derived from an EMBL/GenBank/DDBJ whole genome shotgun (WGS) entry which is preliminary data.</text>
</comment>
<sequence>MIQRAAEISGLDSRTFVINAAYRAAAETIAVRDREIFQFEDQASLFELLEEPAQAAE</sequence>
<proteinExistence type="inferred from homology"/>
<dbReference type="GO" id="GO:0006355">
    <property type="term" value="P:regulation of DNA-templated transcription"/>
    <property type="evidence" value="ECO:0007669"/>
    <property type="project" value="InterPro"/>
</dbReference>
<reference evidence="3" key="1">
    <citation type="submission" date="2022-06" db="EMBL/GenBank/DDBJ databases">
        <title>Sphingomonas sp. nov. isolated from rhizosphere soil of tomato.</title>
        <authorList>
            <person name="Dong H."/>
            <person name="Gao R."/>
        </authorList>
    </citation>
    <scope>NUCLEOTIDE SEQUENCE</scope>
    <source>
        <strain evidence="3">MMSM24</strain>
    </source>
</reference>
<protein>
    <submittedName>
        <fullName evidence="3">DUF1778 domain-containing protein</fullName>
    </submittedName>
</protein>
<comment type="similarity">
    <text evidence="2">Belongs to the TacA antitoxin family.</text>
</comment>
<dbReference type="InterPro" id="IPR014795">
    <property type="entry name" value="TacA_1-like"/>
</dbReference>
<gene>
    <name evidence="3" type="ORF">NEE01_14800</name>
</gene>